<dbReference type="InterPro" id="IPR010259">
    <property type="entry name" value="S8pro/Inhibitor_I9"/>
</dbReference>
<evidence type="ECO:0000259" key="1">
    <source>
        <dbReference type="Pfam" id="PF05922"/>
    </source>
</evidence>
<proteinExistence type="predicted"/>
<evidence type="ECO:0000313" key="3">
    <source>
        <dbReference type="Proteomes" id="UP000615455"/>
    </source>
</evidence>
<evidence type="ECO:0000313" key="2">
    <source>
        <dbReference type="EMBL" id="GFZ78719.1"/>
    </source>
</evidence>
<reference evidence="3" key="1">
    <citation type="journal article" date="2019" name="Int. J. Syst. Evol. Microbiol.">
        <title>The Global Catalogue of Microorganisms (GCM) 10K type strain sequencing project: providing services to taxonomists for standard genome sequencing and annotation.</title>
        <authorList>
            <consortium name="The Broad Institute Genomics Platform"/>
            <consortium name="The Broad Institute Genome Sequencing Center for Infectious Disease"/>
            <person name="Wu L."/>
            <person name="Ma J."/>
        </authorList>
    </citation>
    <scope>NUCLEOTIDE SEQUENCE [LARGE SCALE GENOMIC DNA]</scope>
    <source>
        <strain evidence="3">CGMCC 1.15043</strain>
    </source>
</reference>
<sequence>MKISRTKKIALMVAATFVIGGSYSTLGFTKPIEAQSNAQGVNILPFKISEQLAKKIDTASGSDKFPCLVTFDKHLDEQSYANLEKQIGKFSKKQVYETVLEGFAGDLSKEQILLLNNTSFVSHIELDTEVSLGKDIVVTSDFSKNTDGWNGGFSDYPDKDKSIYKLNFSHRLLPKEINNKQKGLYISGVNRSDDLFMFVKKKLDKKEKLQPNTTYSVTFDFDIATNAGKDGMGAGGSPGESVYVKVGATSKEPLAVKDKTGFFWMNIDKGNQSAEGKNAFMIGNLAKTTTDHGKYELKPFDNKQRPFTVKTDDKAELWLLIGTDSAFESGTSIYIPRVNVTLKEVGEWTAAAE</sequence>
<gene>
    <name evidence="2" type="ORF">GCM10008018_25300</name>
</gene>
<dbReference type="RefSeq" id="WP_189011962.1">
    <property type="nucleotide sequence ID" value="NZ_BMHE01000010.1"/>
</dbReference>
<comment type="caution">
    <text evidence="2">The sequence shown here is derived from an EMBL/GenBank/DDBJ whole genome shotgun (WGS) entry which is preliminary data.</text>
</comment>
<protein>
    <recommendedName>
        <fullName evidence="1">Inhibitor I9 domain-containing protein</fullName>
    </recommendedName>
</protein>
<dbReference type="Gene3D" id="3.30.70.80">
    <property type="entry name" value="Peptidase S8 propeptide/proteinase inhibitor I9"/>
    <property type="match status" value="1"/>
</dbReference>
<feature type="domain" description="Inhibitor I9" evidence="1">
    <location>
        <begin position="82"/>
        <end position="132"/>
    </location>
</feature>
<dbReference type="EMBL" id="BMHE01000010">
    <property type="protein sequence ID" value="GFZ78719.1"/>
    <property type="molecule type" value="Genomic_DNA"/>
</dbReference>
<dbReference type="InterPro" id="IPR037045">
    <property type="entry name" value="S8pro/Inhibitor_I9_sf"/>
</dbReference>
<accession>A0ABQ1EMS1</accession>
<keyword evidence="3" id="KW-1185">Reference proteome</keyword>
<organism evidence="2 3">
    <name type="scientific">Paenibacillus marchantiophytorum</name>
    <dbReference type="NCBI Taxonomy" id="1619310"/>
    <lineage>
        <taxon>Bacteria</taxon>
        <taxon>Bacillati</taxon>
        <taxon>Bacillota</taxon>
        <taxon>Bacilli</taxon>
        <taxon>Bacillales</taxon>
        <taxon>Paenibacillaceae</taxon>
        <taxon>Paenibacillus</taxon>
    </lineage>
</organism>
<dbReference type="Proteomes" id="UP000615455">
    <property type="component" value="Unassembled WGS sequence"/>
</dbReference>
<dbReference type="Pfam" id="PF05922">
    <property type="entry name" value="Inhibitor_I9"/>
    <property type="match status" value="1"/>
</dbReference>
<name>A0ABQ1EMS1_9BACL</name>